<name>A0A0V8M3N1_9CHLR</name>
<evidence type="ECO:0000313" key="2">
    <source>
        <dbReference type="Proteomes" id="UP000053577"/>
    </source>
</evidence>
<protein>
    <submittedName>
        <fullName evidence="1">Uncharacterized protein</fullName>
    </submittedName>
</protein>
<accession>A0A0V8M3N1</accession>
<reference evidence="1 2" key="1">
    <citation type="journal article" date="2015" name="Sci. Rep.">
        <title>A comparative genomics and reductive dehalogenase gene transcription study of two chloroethene-respiring bacteria, Dehalococcoides mccartyi strains MB and 11a.</title>
        <authorList>
            <person name="Low A."/>
            <person name="Shen Z."/>
            <person name="Cheng D."/>
            <person name="Rogers M.J."/>
            <person name="Lee P.K."/>
            <person name="He J."/>
        </authorList>
    </citation>
    <scope>NUCLEOTIDE SEQUENCE [LARGE SCALE GENOMIC DNA]</scope>
    <source>
        <strain evidence="1 2">MB</strain>
    </source>
</reference>
<dbReference type="OrthoDB" id="165350at2"/>
<gene>
    <name evidence="1" type="ORF">DA01_03005</name>
</gene>
<proteinExistence type="predicted"/>
<dbReference type="AlphaFoldDB" id="A0A0V8M3N1"/>
<dbReference type="EMBL" id="JGYD01000011">
    <property type="protein sequence ID" value="KSV18396.1"/>
    <property type="molecule type" value="Genomic_DNA"/>
</dbReference>
<organism evidence="1 2">
    <name type="scientific">Dehalococcoides mccartyi</name>
    <dbReference type="NCBI Taxonomy" id="61435"/>
    <lineage>
        <taxon>Bacteria</taxon>
        <taxon>Bacillati</taxon>
        <taxon>Chloroflexota</taxon>
        <taxon>Dehalococcoidia</taxon>
        <taxon>Dehalococcoidales</taxon>
        <taxon>Dehalococcoidaceae</taxon>
        <taxon>Dehalococcoides</taxon>
    </lineage>
</organism>
<comment type="caution">
    <text evidence="1">The sequence shown here is derived from an EMBL/GenBank/DDBJ whole genome shotgun (WGS) entry which is preliminary data.</text>
</comment>
<dbReference type="RefSeq" id="WP_058292339.1">
    <property type="nucleotide sequence ID" value="NZ_JGYD01000011.1"/>
</dbReference>
<dbReference type="Proteomes" id="UP000053577">
    <property type="component" value="Unassembled WGS sequence"/>
</dbReference>
<sequence length="62" mass="6856">MADTDTIFILSKVDVIDCAREMGIPEEAITDDILAQVKKGVEWGLECWSDVVKEAINMALKS</sequence>
<evidence type="ECO:0000313" key="1">
    <source>
        <dbReference type="EMBL" id="KSV18396.1"/>
    </source>
</evidence>
<dbReference type="PATRIC" id="fig|61435.5.peg.603"/>